<organism evidence="1 2">
    <name type="scientific">Letharia columbiana</name>
    <dbReference type="NCBI Taxonomy" id="112416"/>
    <lineage>
        <taxon>Eukaryota</taxon>
        <taxon>Fungi</taxon>
        <taxon>Dikarya</taxon>
        <taxon>Ascomycota</taxon>
        <taxon>Pezizomycotina</taxon>
        <taxon>Lecanoromycetes</taxon>
        <taxon>OSLEUM clade</taxon>
        <taxon>Lecanoromycetidae</taxon>
        <taxon>Lecanorales</taxon>
        <taxon>Lecanorineae</taxon>
        <taxon>Parmeliaceae</taxon>
        <taxon>Letharia</taxon>
    </lineage>
</organism>
<dbReference type="AlphaFoldDB" id="A0A8H6L7C5"/>
<sequence length="87" mass="9294">MFPVLLCSPGSLVATPPALIRYLASLSLIEGRALPAQQTPFCPYKPSRALVRVKMDSTTADWNNFLGSGVYSEIVSTDFGLQGCEAG</sequence>
<proteinExistence type="predicted"/>
<accession>A0A8H6L7C5</accession>
<dbReference type="OrthoDB" id="10525325at2759"/>
<name>A0A8H6L7C5_9LECA</name>
<gene>
    <name evidence="1" type="ORF">HO173_003416</name>
</gene>
<comment type="caution">
    <text evidence="1">The sequence shown here is derived from an EMBL/GenBank/DDBJ whole genome shotgun (WGS) entry which is preliminary data.</text>
</comment>
<reference evidence="1 2" key="1">
    <citation type="journal article" date="2020" name="Genomics">
        <title>Complete, high-quality genomes from long-read metagenomic sequencing of two wolf lichen thalli reveals enigmatic genome architecture.</title>
        <authorList>
            <person name="McKenzie S.K."/>
            <person name="Walston R.F."/>
            <person name="Allen J.L."/>
        </authorList>
    </citation>
    <scope>NUCLEOTIDE SEQUENCE [LARGE SCALE GENOMIC DNA]</scope>
    <source>
        <strain evidence="1">WasteWater2</strain>
    </source>
</reference>
<keyword evidence="2" id="KW-1185">Reference proteome</keyword>
<dbReference type="EMBL" id="JACCJC010000009">
    <property type="protein sequence ID" value="KAF6238449.1"/>
    <property type="molecule type" value="Genomic_DNA"/>
</dbReference>
<evidence type="ECO:0000313" key="2">
    <source>
        <dbReference type="Proteomes" id="UP000578531"/>
    </source>
</evidence>
<dbReference type="RefSeq" id="XP_037167751.1">
    <property type="nucleotide sequence ID" value="XM_037305343.1"/>
</dbReference>
<evidence type="ECO:0000313" key="1">
    <source>
        <dbReference type="EMBL" id="KAF6238449.1"/>
    </source>
</evidence>
<dbReference type="Proteomes" id="UP000578531">
    <property type="component" value="Unassembled WGS sequence"/>
</dbReference>
<dbReference type="GeneID" id="59285084"/>
<protein>
    <submittedName>
        <fullName evidence="1">Uncharacterized protein</fullName>
    </submittedName>
</protein>